<dbReference type="InterPro" id="IPR001138">
    <property type="entry name" value="Zn2Cys6_DnaBD"/>
</dbReference>
<dbReference type="Pfam" id="PF00172">
    <property type="entry name" value="Zn_clus"/>
    <property type="match status" value="1"/>
</dbReference>
<dbReference type="GO" id="GO:0008270">
    <property type="term" value="F:zinc ion binding"/>
    <property type="evidence" value="ECO:0007669"/>
    <property type="project" value="InterPro"/>
</dbReference>
<name>A0A7U2EPK3_PHANO</name>
<dbReference type="InterPro" id="IPR036864">
    <property type="entry name" value="Zn2-C6_fun-type_DNA-bd_sf"/>
</dbReference>
<dbReference type="PROSITE" id="PS00463">
    <property type="entry name" value="ZN2_CY6_FUNGAL_1"/>
    <property type="match status" value="1"/>
</dbReference>
<protein>
    <recommendedName>
        <fullName evidence="2">Zn(2)-C6 fungal-type domain-containing protein</fullName>
    </recommendedName>
</protein>
<evidence type="ECO:0000259" key="2">
    <source>
        <dbReference type="PROSITE" id="PS50048"/>
    </source>
</evidence>
<dbReference type="KEGG" id="pno:SNOG_00141"/>
<dbReference type="PROSITE" id="PS50048">
    <property type="entry name" value="ZN2_CY6_FUNGAL_2"/>
    <property type="match status" value="1"/>
</dbReference>
<dbReference type="CDD" id="cd00067">
    <property type="entry name" value="GAL4"/>
    <property type="match status" value="1"/>
</dbReference>
<evidence type="ECO:0000256" key="1">
    <source>
        <dbReference type="ARBA" id="ARBA00023242"/>
    </source>
</evidence>
<dbReference type="SMART" id="SM00066">
    <property type="entry name" value="GAL4"/>
    <property type="match status" value="1"/>
</dbReference>
<reference evidence="4" key="1">
    <citation type="journal article" date="2021" name="BMC Genomics">
        <title>Chromosome-level genome assembly and manually-curated proteome of model necrotroph Parastagonospora nodorum Sn15 reveals a genome-wide trove of candidate effector homologs, and redundancy of virulence-related functions within an accessory chromosome.</title>
        <authorList>
            <person name="Bertazzoni S."/>
            <person name="Jones D.A.B."/>
            <person name="Phan H.T."/>
            <person name="Tan K.-C."/>
            <person name="Hane J.K."/>
        </authorList>
    </citation>
    <scope>NUCLEOTIDE SEQUENCE [LARGE SCALE GENOMIC DNA]</scope>
    <source>
        <strain evidence="4">SN15 / ATCC MYA-4574 / FGSC 10173)</strain>
    </source>
</reference>
<dbReference type="PANTHER" id="PTHR46910">
    <property type="entry name" value="TRANSCRIPTION FACTOR PDR1"/>
    <property type="match status" value="1"/>
</dbReference>
<dbReference type="InterPro" id="IPR050987">
    <property type="entry name" value="AtrR-like"/>
</dbReference>
<dbReference type="VEuPathDB" id="FungiDB:JI435_001410"/>
<dbReference type="Proteomes" id="UP000663193">
    <property type="component" value="Chromosome 1"/>
</dbReference>
<dbReference type="Gene3D" id="4.10.240.10">
    <property type="entry name" value="Zn(2)-C6 fungal-type DNA-binding domain"/>
    <property type="match status" value="1"/>
</dbReference>
<gene>
    <name evidence="3" type="ORF">JI435_001410</name>
</gene>
<dbReference type="EMBL" id="CP069023">
    <property type="protein sequence ID" value="QRC90617.1"/>
    <property type="molecule type" value="Genomic_DNA"/>
</dbReference>
<sequence>MEKPRNNERGRQRSSAACDACRARKVKCIASANQGKCSMCSELNIDCTSERPRKKRGPKNRYVQILRAHLDGDTIASDEPDKPSLDLIAPSEILDLILDDWFNCFHPIAPVLHRNSFMARIRSVHDGDVYESRSFLVLVASVCAATCASLRRRRHHYSTVTVDSCLALAERFGLWAAPESITLEKALAFYNFSSAVHLEHGIDSAIAFRLIGDSTVCIKYLMQQKLDDMSFTDQQIVKRLYWMNFAWQCTAEMHGRRLLVLHHAHEASSIPFPLPVSFEELLNGSVSPQASVGGPDYSYVSGLNALSGLFLVWQSSQAIMVQTMENLQEYILRVHQALSELPPELAWTDGTNQAGDFSFNVQKVNLKVTQLHIRSNLLEQMNYLARSQGCAITPDAIIDERHRVVEELLDVLYTMPEEVFDANGYSIVSKIRDIGGALLDELRTGEHGRTLQASVALDRLLSKLENLDLNPMVHTPFF</sequence>
<dbReference type="SUPFAM" id="SSF57701">
    <property type="entry name" value="Zn2/Cys6 DNA-binding domain"/>
    <property type="match status" value="1"/>
</dbReference>
<dbReference type="GO" id="GO:0000981">
    <property type="term" value="F:DNA-binding transcription factor activity, RNA polymerase II-specific"/>
    <property type="evidence" value="ECO:0007669"/>
    <property type="project" value="InterPro"/>
</dbReference>
<organism evidence="3 4">
    <name type="scientific">Phaeosphaeria nodorum (strain SN15 / ATCC MYA-4574 / FGSC 10173)</name>
    <name type="common">Glume blotch fungus</name>
    <name type="synonym">Parastagonospora nodorum</name>
    <dbReference type="NCBI Taxonomy" id="321614"/>
    <lineage>
        <taxon>Eukaryota</taxon>
        <taxon>Fungi</taxon>
        <taxon>Dikarya</taxon>
        <taxon>Ascomycota</taxon>
        <taxon>Pezizomycotina</taxon>
        <taxon>Dothideomycetes</taxon>
        <taxon>Pleosporomycetidae</taxon>
        <taxon>Pleosporales</taxon>
        <taxon>Pleosporineae</taxon>
        <taxon>Phaeosphaeriaceae</taxon>
        <taxon>Parastagonospora</taxon>
    </lineage>
</organism>
<feature type="domain" description="Zn(2)-C6 fungal-type" evidence="2">
    <location>
        <begin position="17"/>
        <end position="49"/>
    </location>
</feature>
<accession>A0A7U2EPK3</accession>
<dbReference type="OrthoDB" id="2534600at2759"/>
<dbReference type="CDD" id="cd12148">
    <property type="entry name" value="fungal_TF_MHR"/>
    <property type="match status" value="1"/>
</dbReference>
<keyword evidence="1" id="KW-0539">Nucleus</keyword>
<evidence type="ECO:0000313" key="3">
    <source>
        <dbReference type="EMBL" id="QRC90617.1"/>
    </source>
</evidence>
<evidence type="ECO:0000313" key="4">
    <source>
        <dbReference type="Proteomes" id="UP000663193"/>
    </source>
</evidence>
<dbReference type="OMA" id="YCSADIF"/>
<proteinExistence type="predicted"/>
<dbReference type="AlphaFoldDB" id="A0A7U2EPK3"/>
<dbReference type="PANTHER" id="PTHR46910:SF40">
    <property type="entry name" value="ZN(II)2CYS6 TRANSCRIPTION FACTOR (EUROFUNG)"/>
    <property type="match status" value="1"/>
</dbReference>
<keyword evidence="4" id="KW-1185">Reference proteome</keyword>
<dbReference type="RefSeq" id="XP_001790836.1">
    <property type="nucleotide sequence ID" value="XM_001790784.1"/>
</dbReference>